<evidence type="ECO:0000256" key="1">
    <source>
        <dbReference type="ARBA" id="ARBA00000142"/>
    </source>
</evidence>
<evidence type="ECO:0000256" key="2">
    <source>
        <dbReference type="ARBA" id="ARBA00003015"/>
    </source>
</evidence>
<evidence type="ECO:0000256" key="5">
    <source>
        <dbReference type="ARBA" id="ARBA00022691"/>
    </source>
</evidence>
<keyword evidence="6 7" id="KW-0819">tRNA processing</keyword>
<feature type="binding site" evidence="7">
    <location>
        <position position="67"/>
    </location>
    <ligand>
        <name>S-adenosyl-L-methionine</name>
        <dbReference type="ChEBI" id="CHEBI:59789"/>
    </ligand>
</feature>
<dbReference type="NCBIfam" id="TIGR00091">
    <property type="entry name" value="tRNA (guanosine(46)-N7)-methyltransferase TrmB"/>
    <property type="match status" value="1"/>
</dbReference>
<dbReference type="Proteomes" id="UP000195447">
    <property type="component" value="Unassembled WGS sequence"/>
</dbReference>
<keyword evidence="9" id="KW-1185">Reference proteome</keyword>
<dbReference type="InterPro" id="IPR029063">
    <property type="entry name" value="SAM-dependent_MTases_sf"/>
</dbReference>
<dbReference type="SUPFAM" id="SSF53335">
    <property type="entry name" value="S-adenosyl-L-methionine-dependent methyltransferases"/>
    <property type="match status" value="1"/>
</dbReference>
<feature type="binding site" evidence="7">
    <location>
        <begin position="190"/>
        <end position="193"/>
    </location>
    <ligand>
        <name>substrate</name>
    </ligand>
</feature>
<dbReference type="UniPathway" id="UPA00989"/>
<comment type="catalytic activity">
    <reaction evidence="1 7">
        <text>guanosine(46) in tRNA + S-adenosyl-L-methionine = N(7)-methylguanosine(46) in tRNA + S-adenosyl-L-homocysteine</text>
        <dbReference type="Rhea" id="RHEA:42708"/>
        <dbReference type="Rhea" id="RHEA-COMP:10188"/>
        <dbReference type="Rhea" id="RHEA-COMP:10189"/>
        <dbReference type="ChEBI" id="CHEBI:57856"/>
        <dbReference type="ChEBI" id="CHEBI:59789"/>
        <dbReference type="ChEBI" id="CHEBI:74269"/>
        <dbReference type="ChEBI" id="CHEBI:74480"/>
        <dbReference type="EC" id="2.1.1.33"/>
    </reaction>
</comment>
<comment type="similarity">
    <text evidence="7">Belongs to the class I-like SAM-binding methyltransferase superfamily. TrmB family.</text>
</comment>
<dbReference type="InterPro" id="IPR003358">
    <property type="entry name" value="tRNA_(Gua-N-7)_MeTrfase_Trmb"/>
</dbReference>
<dbReference type="PROSITE" id="PS51625">
    <property type="entry name" value="SAM_MT_TRMB"/>
    <property type="match status" value="1"/>
</dbReference>
<evidence type="ECO:0000313" key="8">
    <source>
        <dbReference type="EMBL" id="OUP57805.1"/>
    </source>
</evidence>
<dbReference type="RefSeq" id="WP_087159007.1">
    <property type="nucleotide sequence ID" value="NZ_CALHAA010000031.1"/>
</dbReference>
<dbReference type="GO" id="GO:0008176">
    <property type="term" value="F:tRNA (guanine(46)-N7)-methyltransferase activity"/>
    <property type="evidence" value="ECO:0007669"/>
    <property type="project" value="UniProtKB-UniRule"/>
</dbReference>
<keyword evidence="5 7" id="KW-0949">S-adenosyl-L-methionine</keyword>
<evidence type="ECO:0000256" key="7">
    <source>
        <dbReference type="HAMAP-Rule" id="MF_01057"/>
    </source>
</evidence>
<evidence type="ECO:0000256" key="6">
    <source>
        <dbReference type="ARBA" id="ARBA00022694"/>
    </source>
</evidence>
<comment type="caution">
    <text evidence="8">The sequence shown here is derived from an EMBL/GenBank/DDBJ whole genome shotgun (WGS) entry which is preliminary data.</text>
</comment>
<accession>A0A1Y4LM69</accession>
<feature type="binding site" evidence="7">
    <location>
        <position position="117"/>
    </location>
    <ligand>
        <name>S-adenosyl-L-methionine</name>
        <dbReference type="ChEBI" id="CHEBI:59789"/>
    </ligand>
</feature>
<comment type="function">
    <text evidence="2 7">Catalyzes the formation of N(7)-methylguanine at position 46 (m7G46) in tRNA.</text>
</comment>
<comment type="pathway">
    <text evidence="7">tRNA modification; N(7)-methylguanine-tRNA biosynthesis.</text>
</comment>
<dbReference type="PANTHER" id="PTHR23417">
    <property type="entry name" value="3-DEOXY-D-MANNO-OCTULOSONIC-ACID TRANSFERASE/TRNA GUANINE-N 7 - -METHYLTRANSFERASE"/>
    <property type="match status" value="1"/>
</dbReference>
<gene>
    <name evidence="7" type="primary">trmB</name>
    <name evidence="8" type="ORF">B5F14_08575</name>
</gene>
<comment type="caution">
    <text evidence="7">Lacks conserved residue(s) required for the propagation of feature annotation.</text>
</comment>
<dbReference type="HAMAP" id="MF_01057">
    <property type="entry name" value="tRNA_methyltr_TrmB"/>
    <property type="match status" value="1"/>
</dbReference>
<dbReference type="AlphaFoldDB" id="A0A1Y4LM69"/>
<dbReference type="Gene3D" id="3.40.50.150">
    <property type="entry name" value="Vaccinia Virus protein VP39"/>
    <property type="match status" value="1"/>
</dbReference>
<dbReference type="PANTHER" id="PTHR23417:SF14">
    <property type="entry name" value="PENTACOTRIPEPTIDE-REPEAT REGION OF PRORP DOMAIN-CONTAINING PROTEIN"/>
    <property type="match status" value="1"/>
</dbReference>
<evidence type="ECO:0000313" key="9">
    <source>
        <dbReference type="Proteomes" id="UP000195447"/>
    </source>
</evidence>
<dbReference type="EMBL" id="NFKM01000019">
    <property type="protein sequence ID" value="OUP57805.1"/>
    <property type="molecule type" value="Genomic_DNA"/>
</dbReference>
<dbReference type="GO" id="GO:0043527">
    <property type="term" value="C:tRNA methyltransferase complex"/>
    <property type="evidence" value="ECO:0007669"/>
    <property type="project" value="TreeGrafter"/>
</dbReference>
<dbReference type="CDD" id="cd02440">
    <property type="entry name" value="AdoMet_MTases"/>
    <property type="match status" value="1"/>
</dbReference>
<protein>
    <recommendedName>
        <fullName evidence="7">tRNA (guanine-N(7)-)-methyltransferase</fullName>
        <ecNumber evidence="7">2.1.1.33</ecNumber>
    </recommendedName>
    <alternativeName>
        <fullName evidence="7">tRNA (guanine(46)-N(7))-methyltransferase</fullName>
    </alternativeName>
    <alternativeName>
        <fullName evidence="7">tRNA(m7G46)-methyltransferase</fullName>
    </alternativeName>
</protein>
<feature type="binding site" evidence="7">
    <location>
        <position position="121"/>
    </location>
    <ligand>
        <name>substrate</name>
    </ligand>
</feature>
<dbReference type="InterPro" id="IPR055361">
    <property type="entry name" value="tRNA_methyltr_TrmB_bact"/>
</dbReference>
<keyword evidence="3 7" id="KW-0489">Methyltransferase</keyword>
<reference evidence="9" key="1">
    <citation type="submission" date="2017-04" db="EMBL/GenBank/DDBJ databases">
        <title>Function of individual gut microbiota members based on whole genome sequencing of pure cultures obtained from chicken caecum.</title>
        <authorList>
            <person name="Medvecky M."/>
            <person name="Cejkova D."/>
            <person name="Polansky O."/>
            <person name="Karasova D."/>
            <person name="Kubasova T."/>
            <person name="Cizek A."/>
            <person name="Rychlik I."/>
        </authorList>
    </citation>
    <scope>NUCLEOTIDE SEQUENCE [LARGE SCALE GENOMIC DNA]</scope>
    <source>
        <strain evidence="9">An178</strain>
    </source>
</reference>
<sequence>MRMRKVKWAVDYLNDANCLIEDPSALKGTWKERFDQKKIHVEIGCGKGNYSLNMAKLYPQEAFIAVEKNESAAGIAAKKFDDANQQENLVLIQKDAANISEWFSAGEVDVIHLNFSDPWPKKRYAKRRLSSSQFLDQYAQILSDEGQIQMKTDNSSLFEYSLIEFQNAGYRMIEISVDYRRETHDEDVMTEYEEKFVSLGQPIYRCVWTRNNKE</sequence>
<evidence type="ECO:0000256" key="4">
    <source>
        <dbReference type="ARBA" id="ARBA00022679"/>
    </source>
</evidence>
<feature type="binding site" evidence="7">
    <location>
        <position position="153"/>
    </location>
    <ligand>
        <name>substrate</name>
    </ligand>
</feature>
<feature type="binding site" evidence="7">
    <location>
        <position position="95"/>
    </location>
    <ligand>
        <name>S-adenosyl-L-methionine</name>
        <dbReference type="ChEBI" id="CHEBI:59789"/>
    </ligand>
</feature>
<proteinExistence type="inferred from homology"/>
<dbReference type="NCBIfam" id="NF001080">
    <property type="entry name" value="PRK00121.2-2"/>
    <property type="match status" value="1"/>
</dbReference>
<dbReference type="EC" id="2.1.1.33" evidence="7"/>
<evidence type="ECO:0000256" key="3">
    <source>
        <dbReference type="ARBA" id="ARBA00022603"/>
    </source>
</evidence>
<feature type="binding site" evidence="7">
    <location>
        <position position="42"/>
    </location>
    <ligand>
        <name>S-adenosyl-L-methionine</name>
        <dbReference type="ChEBI" id="CHEBI:59789"/>
    </ligand>
</feature>
<name>A0A1Y4LM69_9FIRM</name>
<organism evidence="8 9">
    <name type="scientific">Faecalitalea cylindroides</name>
    <dbReference type="NCBI Taxonomy" id="39483"/>
    <lineage>
        <taxon>Bacteria</taxon>
        <taxon>Bacillati</taxon>
        <taxon>Bacillota</taxon>
        <taxon>Erysipelotrichia</taxon>
        <taxon>Erysipelotrichales</taxon>
        <taxon>Erysipelotrichaceae</taxon>
        <taxon>Faecalitalea</taxon>
    </lineage>
</organism>
<keyword evidence="4 7" id="KW-0808">Transferase</keyword>
<dbReference type="Pfam" id="PF02390">
    <property type="entry name" value="Methyltransf_4"/>
    <property type="match status" value="1"/>
</dbReference>